<dbReference type="SUPFAM" id="SSF53383">
    <property type="entry name" value="PLP-dependent transferases"/>
    <property type="match status" value="1"/>
</dbReference>
<evidence type="ECO:0000313" key="3">
    <source>
        <dbReference type="EMBL" id="MDX8476561.1"/>
    </source>
</evidence>
<comment type="caution">
    <text evidence="3">The sequence shown here is derived from an EMBL/GenBank/DDBJ whole genome shotgun (WGS) entry which is preliminary data.</text>
</comment>
<name>A0ABU4XP89_9HYPH</name>
<dbReference type="PANTHER" id="PTHR32328">
    <property type="entry name" value="L-SERYL-TRNA(SEC) SELENIUM TRANSFERASE"/>
    <property type="match status" value="1"/>
</dbReference>
<comment type="cofactor">
    <cofactor evidence="1">
        <name>pyridoxal 5'-phosphate</name>
        <dbReference type="ChEBI" id="CHEBI:597326"/>
    </cofactor>
</comment>
<dbReference type="InterPro" id="IPR015424">
    <property type="entry name" value="PyrdxlP-dep_Trfase"/>
</dbReference>
<evidence type="ECO:0000313" key="4">
    <source>
        <dbReference type="Proteomes" id="UP001271780"/>
    </source>
</evidence>
<dbReference type="Gene3D" id="3.40.640.10">
    <property type="entry name" value="Type I PLP-dependent aspartate aminotransferase-like (Major domain)"/>
    <property type="match status" value="1"/>
</dbReference>
<proteinExistence type="predicted"/>
<keyword evidence="3" id="KW-0032">Aminotransferase</keyword>
<protein>
    <submittedName>
        <fullName evidence="3">Aminotransferase class V-fold PLP-dependent enzyme</fullName>
    </submittedName>
</protein>
<sequence>MPSTTLADIGSADAFPEPYSGNVYRKLGVVPLINCTATRSTYGGSNPTQRVLDAMSDAAHFFVDIDELAKGVGKSIAKLTGAQWGLVTAGSTAALALAAAACMAGNDPEAMLRLPYTAGFRHEVVVFKTHRFAYDMIMRQVGAKLVEVSKQQDLTEALSRNPAMICMLARAEEQGFLRLEDVKVQANGVPIVVDAASSAPRTPDPWITRGADLVIYSGGKCIRGPQSSGFLIGRKDLCQAAWLNGPPHYGVGRGMKIGKEEMIGAVTALEDWLAGRTQDDGTDWLLLLDAITRQLQNLPIRTEILPSNQEMGQIAPRLHVSWSAGTSISGKSVSAMVFERHRVKLQDFWLRENSLIVDPLNLQSRIEASIVGTAIAEAFQSSNAPSCTTKSTTLHEGVSGKWKITIQYLTSRSTHELDLRQRTDGTVIGAHKGRFGEGHITGSVTDNTIVLQSKMLSDPLPVFFEFKGTKAGGFASGIVATGAAMEEHVGPDLCTQFGTGTWEAYRI</sequence>
<dbReference type="Proteomes" id="UP001271780">
    <property type="component" value="Unassembled WGS sequence"/>
</dbReference>
<dbReference type="PANTHER" id="PTHR32328:SF0">
    <property type="entry name" value="L-SERYL-TRNA(SEC) SELENIUM TRANSFERASE"/>
    <property type="match status" value="1"/>
</dbReference>
<dbReference type="EMBL" id="JAVIIZ010000036">
    <property type="protein sequence ID" value="MDX8476561.1"/>
    <property type="molecule type" value="Genomic_DNA"/>
</dbReference>
<keyword evidence="2" id="KW-0663">Pyridoxal phosphate</keyword>
<dbReference type="InterPro" id="IPR015421">
    <property type="entry name" value="PyrdxlP-dep_Trfase_major"/>
</dbReference>
<dbReference type="RefSeq" id="WP_320318997.1">
    <property type="nucleotide sequence ID" value="NZ_JAVIIX010000034.1"/>
</dbReference>
<keyword evidence="4" id="KW-1185">Reference proteome</keyword>
<dbReference type="GO" id="GO:0008483">
    <property type="term" value="F:transaminase activity"/>
    <property type="evidence" value="ECO:0007669"/>
    <property type="project" value="UniProtKB-KW"/>
</dbReference>
<accession>A0ABU4XP89</accession>
<keyword evidence="3" id="KW-0808">Transferase</keyword>
<reference evidence="3 4" key="1">
    <citation type="submission" date="2023-08" db="EMBL/GenBank/DDBJ databases">
        <title>Implementing the SeqCode for naming new Mesorhizobium species isolated from Vachellia karroo root nodules.</title>
        <authorList>
            <person name="Van Lill M."/>
        </authorList>
    </citation>
    <scope>NUCLEOTIDE SEQUENCE [LARGE SCALE GENOMIC DNA]</scope>
    <source>
        <strain evidence="3 4">VK23A</strain>
    </source>
</reference>
<evidence type="ECO:0000256" key="2">
    <source>
        <dbReference type="ARBA" id="ARBA00022898"/>
    </source>
</evidence>
<gene>
    <name evidence="3" type="ORF">RFM27_31325</name>
</gene>
<organism evidence="3 4">
    <name type="scientific">Mesorhizobium dulcispinae</name>
    <dbReference type="NCBI Taxonomy" id="3072316"/>
    <lineage>
        <taxon>Bacteria</taxon>
        <taxon>Pseudomonadati</taxon>
        <taxon>Pseudomonadota</taxon>
        <taxon>Alphaproteobacteria</taxon>
        <taxon>Hyphomicrobiales</taxon>
        <taxon>Phyllobacteriaceae</taxon>
        <taxon>Mesorhizobium</taxon>
    </lineage>
</organism>
<evidence type="ECO:0000256" key="1">
    <source>
        <dbReference type="ARBA" id="ARBA00001933"/>
    </source>
</evidence>